<keyword evidence="12" id="KW-1185">Reference proteome</keyword>
<comment type="function">
    <text evidence="8">An essential GTPase which binds GTP, GDP and possibly (p)ppGpp with moderate affinity, with high nucleotide exchange rates and a fairly low GTP hydrolysis rate. Plays a role in control of the cell cycle, stress response, ribosome biogenesis and in those bacteria that undergo differentiation, in morphogenesis control.</text>
</comment>
<keyword evidence="6 8" id="KW-0460">Magnesium</keyword>
<dbReference type="InterPro" id="IPR036726">
    <property type="entry name" value="GTP1_OBG_dom_sf"/>
</dbReference>
<dbReference type="PROSITE" id="PS51883">
    <property type="entry name" value="OBG"/>
    <property type="match status" value="1"/>
</dbReference>
<dbReference type="Proteomes" id="UP000275571">
    <property type="component" value="Chromosome"/>
</dbReference>
<dbReference type="InterPro" id="IPR045086">
    <property type="entry name" value="OBG_GTPase"/>
</dbReference>
<dbReference type="AlphaFoldDB" id="A0A386PNZ1"/>
<dbReference type="GO" id="GO:0042254">
    <property type="term" value="P:ribosome biogenesis"/>
    <property type="evidence" value="ECO:0007669"/>
    <property type="project" value="UniProtKB-UniRule"/>
</dbReference>
<dbReference type="OrthoDB" id="9807318at2"/>
<dbReference type="Gene3D" id="3.40.50.300">
    <property type="entry name" value="P-loop containing nucleotide triphosphate hydrolases"/>
    <property type="match status" value="1"/>
</dbReference>
<dbReference type="RefSeq" id="WP_120104547.1">
    <property type="nucleotide sequence ID" value="NZ_CP028884.1"/>
</dbReference>
<evidence type="ECO:0000313" key="11">
    <source>
        <dbReference type="EMBL" id="AYE36627.1"/>
    </source>
</evidence>
<dbReference type="GO" id="GO:0005737">
    <property type="term" value="C:cytoplasm"/>
    <property type="evidence" value="ECO:0007669"/>
    <property type="project" value="UniProtKB-SubCell"/>
</dbReference>
<evidence type="ECO:0000256" key="6">
    <source>
        <dbReference type="ARBA" id="ARBA00022842"/>
    </source>
</evidence>
<dbReference type="NCBIfam" id="TIGR02729">
    <property type="entry name" value="Obg_CgtA"/>
    <property type="match status" value="1"/>
</dbReference>
<dbReference type="InterPro" id="IPR006074">
    <property type="entry name" value="GTP1-OBG_CS"/>
</dbReference>
<reference evidence="11 12" key="1">
    <citation type="journal article" date="2018" name="Infect. Genet. Evol.">
        <title>Genome-wide analysis of Borrelia turcica and 'Candidatus Borrelia tachyglossi' shows relapsing fever-like genomes with unique genomic links to Lyme disease Borrelia.</title>
        <authorList>
            <person name="Gofton A.W."/>
            <person name="Margos G."/>
            <person name="Fingerle V."/>
            <person name="Hepner S."/>
            <person name="Loh S.M."/>
            <person name="Ryan U."/>
            <person name="Irwin P."/>
            <person name="Oskam C.L."/>
        </authorList>
    </citation>
    <scope>NUCLEOTIDE SEQUENCE [LARGE SCALE GENOMIC DNA]</scope>
    <source>
        <strain evidence="11 12">IST7</strain>
    </source>
</reference>
<feature type="binding site" evidence="8">
    <location>
        <begin position="192"/>
        <end position="196"/>
    </location>
    <ligand>
        <name>GTP</name>
        <dbReference type="ChEBI" id="CHEBI:37565"/>
    </ligand>
</feature>
<evidence type="ECO:0000256" key="7">
    <source>
        <dbReference type="ARBA" id="ARBA00023134"/>
    </source>
</evidence>
<dbReference type="SUPFAM" id="SSF52540">
    <property type="entry name" value="P-loop containing nucleoside triphosphate hydrolases"/>
    <property type="match status" value="1"/>
</dbReference>
<accession>A0A386PNZ1</accession>
<evidence type="ECO:0000256" key="5">
    <source>
        <dbReference type="ARBA" id="ARBA00022801"/>
    </source>
</evidence>
<dbReference type="KEGG" id="btur:DB313_04095"/>
<feature type="binding site" evidence="8">
    <location>
        <position position="174"/>
    </location>
    <ligand>
        <name>Mg(2+)</name>
        <dbReference type="ChEBI" id="CHEBI:18420"/>
    </ligand>
</feature>
<dbReference type="InterPro" id="IPR014100">
    <property type="entry name" value="GTP-bd_Obg/CgtA"/>
</dbReference>
<evidence type="ECO:0000313" key="12">
    <source>
        <dbReference type="Proteomes" id="UP000275571"/>
    </source>
</evidence>
<organism evidence="11 12">
    <name type="scientific">Borrelia turcica IST7</name>
    <dbReference type="NCBI Taxonomy" id="1104446"/>
    <lineage>
        <taxon>Bacteria</taxon>
        <taxon>Pseudomonadati</taxon>
        <taxon>Spirochaetota</taxon>
        <taxon>Spirochaetia</taxon>
        <taxon>Spirochaetales</taxon>
        <taxon>Borreliaceae</taxon>
        <taxon>Borrelia</taxon>
    </lineage>
</organism>
<dbReference type="CDD" id="cd01898">
    <property type="entry name" value="Obg"/>
    <property type="match status" value="1"/>
</dbReference>
<feature type="domain" description="OBG-type G" evidence="9">
    <location>
        <begin position="161"/>
        <end position="326"/>
    </location>
</feature>
<evidence type="ECO:0000256" key="4">
    <source>
        <dbReference type="ARBA" id="ARBA00022741"/>
    </source>
</evidence>
<dbReference type="InterPro" id="IPR027417">
    <property type="entry name" value="P-loop_NTPase"/>
</dbReference>
<feature type="binding site" evidence="8">
    <location>
        <begin position="280"/>
        <end position="283"/>
    </location>
    <ligand>
        <name>GTP</name>
        <dbReference type="ChEBI" id="CHEBI:37565"/>
    </ligand>
</feature>
<dbReference type="InterPro" id="IPR006169">
    <property type="entry name" value="GTP1_OBG_dom"/>
</dbReference>
<dbReference type="Pfam" id="PF01018">
    <property type="entry name" value="GTP1_OBG"/>
    <property type="match status" value="1"/>
</dbReference>
<dbReference type="PIRSF" id="PIRSF002401">
    <property type="entry name" value="GTP_bd_Obg/CgtA"/>
    <property type="match status" value="1"/>
</dbReference>
<dbReference type="InterPro" id="IPR006073">
    <property type="entry name" value="GTP-bd"/>
</dbReference>
<keyword evidence="3 8" id="KW-0479">Metal-binding</keyword>
<evidence type="ECO:0000256" key="3">
    <source>
        <dbReference type="ARBA" id="ARBA00022723"/>
    </source>
</evidence>
<proteinExistence type="inferred from homology"/>
<dbReference type="NCBIfam" id="TIGR00231">
    <property type="entry name" value="small_GTP"/>
    <property type="match status" value="1"/>
</dbReference>
<evidence type="ECO:0000256" key="8">
    <source>
        <dbReference type="HAMAP-Rule" id="MF_01454"/>
    </source>
</evidence>
<dbReference type="FunFam" id="2.70.210.12:FF:000001">
    <property type="entry name" value="GTPase Obg"/>
    <property type="match status" value="1"/>
</dbReference>
<dbReference type="PROSITE" id="PS00905">
    <property type="entry name" value="GTP1_OBG"/>
    <property type="match status" value="1"/>
</dbReference>
<dbReference type="Pfam" id="PF01926">
    <property type="entry name" value="MMR_HSR1"/>
    <property type="match status" value="1"/>
</dbReference>
<dbReference type="PANTHER" id="PTHR11702:SF31">
    <property type="entry name" value="MITOCHONDRIAL RIBOSOME-ASSOCIATED GTPASE 2"/>
    <property type="match status" value="1"/>
</dbReference>
<dbReference type="PANTHER" id="PTHR11702">
    <property type="entry name" value="DEVELOPMENTALLY REGULATED GTP-BINDING PROTEIN-RELATED"/>
    <property type="match status" value="1"/>
</dbReference>
<dbReference type="GO" id="GO:0005525">
    <property type="term" value="F:GTP binding"/>
    <property type="evidence" value="ECO:0007669"/>
    <property type="project" value="UniProtKB-UniRule"/>
</dbReference>
<dbReference type="EC" id="3.6.5.-" evidence="8"/>
<name>A0A386PNZ1_9SPIR</name>
<dbReference type="Gene3D" id="2.70.210.12">
    <property type="entry name" value="GTP1/OBG domain"/>
    <property type="match status" value="1"/>
</dbReference>
<dbReference type="PROSITE" id="PS51710">
    <property type="entry name" value="G_OBG"/>
    <property type="match status" value="1"/>
</dbReference>
<dbReference type="EMBL" id="CP028884">
    <property type="protein sequence ID" value="AYE36627.1"/>
    <property type="molecule type" value="Genomic_DNA"/>
</dbReference>
<dbReference type="PRINTS" id="PR00326">
    <property type="entry name" value="GTP1OBG"/>
</dbReference>
<comment type="similarity">
    <text evidence="1 8">Belongs to the TRAFAC class OBG-HflX-like GTPase superfamily. OBG GTPase family.</text>
</comment>
<evidence type="ECO:0000259" key="9">
    <source>
        <dbReference type="PROSITE" id="PS51710"/>
    </source>
</evidence>
<keyword evidence="2 8" id="KW-0963">Cytoplasm</keyword>
<dbReference type="GO" id="GO:0000287">
    <property type="term" value="F:magnesium ion binding"/>
    <property type="evidence" value="ECO:0007669"/>
    <property type="project" value="InterPro"/>
</dbReference>
<keyword evidence="7 8" id="KW-0342">GTP-binding</keyword>
<dbReference type="GO" id="GO:0043022">
    <property type="term" value="F:ribosome binding"/>
    <property type="evidence" value="ECO:0007669"/>
    <property type="project" value="UniProtKB-ARBA"/>
</dbReference>
<comment type="subunit">
    <text evidence="8">Monomer.</text>
</comment>
<keyword evidence="5 8" id="KW-0378">Hydrolase</keyword>
<sequence length="330" mass="35776">MHTFKDVISITVSSGDGGAGCVSFLRERFKAKGGPDGGDGGRGGNVVFRVKDNLRNLSLYKNGQKFSANNGKPGMGCQKKGANGEDLILCVPPNTCVYDSVTNSILFELRNFDDEFIVLKGGRGGLGNSNFKSATRRTPRYAQPGEIGSTLSLRLELFLIADIGLVGLPNSGKSSLISRITSSRSKVADYPFTTKIPHLGVLRNFYYDLVIADIPGIIEGASRGVGLGFEFLRHISKTAGLVFLIDVSDDSFLSAYNILINELGAYGTGLLEKRRIIVANKLDLEGADENFEQMKKSLEGEKVLGISIYENKGIEELVREFFILVGSKEN</sequence>
<feature type="binding site" evidence="8">
    <location>
        <position position="194"/>
    </location>
    <ligand>
        <name>Mg(2+)</name>
        <dbReference type="ChEBI" id="CHEBI:18420"/>
    </ligand>
</feature>
<protein>
    <recommendedName>
        <fullName evidence="8">GTPase Obg</fullName>
        <ecNumber evidence="8">3.6.5.-</ecNumber>
    </recommendedName>
    <alternativeName>
        <fullName evidence="8">GTP-binding protein Obg</fullName>
    </alternativeName>
</protein>
<evidence type="ECO:0000256" key="1">
    <source>
        <dbReference type="ARBA" id="ARBA00007699"/>
    </source>
</evidence>
<keyword evidence="4 8" id="KW-0547">Nucleotide-binding</keyword>
<feature type="binding site" evidence="8">
    <location>
        <begin position="307"/>
        <end position="309"/>
    </location>
    <ligand>
        <name>GTP</name>
        <dbReference type="ChEBI" id="CHEBI:37565"/>
    </ligand>
</feature>
<dbReference type="InterPro" id="IPR031167">
    <property type="entry name" value="G_OBG"/>
</dbReference>
<comment type="subcellular location">
    <subcellularLocation>
        <location evidence="8">Cytoplasm</location>
    </subcellularLocation>
</comment>
<dbReference type="InterPro" id="IPR005225">
    <property type="entry name" value="Small_GTP-bd"/>
</dbReference>
<feature type="domain" description="Obg" evidence="10">
    <location>
        <begin position="2"/>
        <end position="160"/>
    </location>
</feature>
<feature type="binding site" evidence="8">
    <location>
        <begin position="213"/>
        <end position="216"/>
    </location>
    <ligand>
        <name>GTP</name>
        <dbReference type="ChEBI" id="CHEBI:37565"/>
    </ligand>
</feature>
<gene>
    <name evidence="8" type="primary">obg</name>
    <name evidence="11" type="ORF">DB313_04095</name>
</gene>
<comment type="cofactor">
    <cofactor evidence="8">
        <name>Mg(2+)</name>
        <dbReference type="ChEBI" id="CHEBI:18420"/>
    </cofactor>
</comment>
<evidence type="ECO:0000256" key="2">
    <source>
        <dbReference type="ARBA" id="ARBA00022490"/>
    </source>
</evidence>
<dbReference type="GO" id="GO:0003924">
    <property type="term" value="F:GTPase activity"/>
    <property type="evidence" value="ECO:0007669"/>
    <property type="project" value="UniProtKB-UniRule"/>
</dbReference>
<dbReference type="NCBIfam" id="NF008956">
    <property type="entry name" value="PRK12299.1"/>
    <property type="match status" value="1"/>
</dbReference>
<dbReference type="SUPFAM" id="SSF82051">
    <property type="entry name" value="Obg GTP-binding protein N-terminal domain"/>
    <property type="match status" value="1"/>
</dbReference>
<feature type="binding site" evidence="8">
    <location>
        <begin position="167"/>
        <end position="174"/>
    </location>
    <ligand>
        <name>GTP</name>
        <dbReference type="ChEBI" id="CHEBI:37565"/>
    </ligand>
</feature>
<dbReference type="HAMAP" id="MF_01454">
    <property type="entry name" value="GTPase_Obg"/>
    <property type="match status" value="1"/>
</dbReference>
<evidence type="ECO:0000259" key="10">
    <source>
        <dbReference type="PROSITE" id="PS51883"/>
    </source>
</evidence>